<dbReference type="GO" id="GO:0003723">
    <property type="term" value="F:RNA binding"/>
    <property type="evidence" value="ECO:0007669"/>
    <property type="project" value="InterPro"/>
</dbReference>
<name>A0AAE0B525_9ROSI</name>
<accession>A0AAE0B525</accession>
<evidence type="ECO:0000256" key="1">
    <source>
        <dbReference type="SAM" id="MobiDB-lite"/>
    </source>
</evidence>
<feature type="domain" description="PORR" evidence="2">
    <location>
        <begin position="1"/>
        <end position="80"/>
    </location>
</feature>
<gene>
    <name evidence="3" type="ORF">Dsin_001275</name>
</gene>
<comment type="caution">
    <text evidence="3">The sequence shown here is derived from an EMBL/GenBank/DDBJ whole genome shotgun (WGS) entry which is preliminary data.</text>
</comment>
<organism evidence="3 4">
    <name type="scientific">Dipteronia sinensis</name>
    <dbReference type="NCBI Taxonomy" id="43782"/>
    <lineage>
        <taxon>Eukaryota</taxon>
        <taxon>Viridiplantae</taxon>
        <taxon>Streptophyta</taxon>
        <taxon>Embryophyta</taxon>
        <taxon>Tracheophyta</taxon>
        <taxon>Spermatophyta</taxon>
        <taxon>Magnoliopsida</taxon>
        <taxon>eudicotyledons</taxon>
        <taxon>Gunneridae</taxon>
        <taxon>Pentapetalae</taxon>
        <taxon>rosids</taxon>
        <taxon>malvids</taxon>
        <taxon>Sapindales</taxon>
        <taxon>Sapindaceae</taxon>
        <taxon>Hippocastanoideae</taxon>
        <taxon>Acereae</taxon>
        <taxon>Dipteronia</taxon>
    </lineage>
</organism>
<reference evidence="3" key="1">
    <citation type="journal article" date="2023" name="Plant J.">
        <title>Genome sequences and population genomics provide insights into the demographic history, inbreeding, and mutation load of two 'living fossil' tree species of Dipteronia.</title>
        <authorList>
            <person name="Feng Y."/>
            <person name="Comes H.P."/>
            <person name="Chen J."/>
            <person name="Zhu S."/>
            <person name="Lu R."/>
            <person name="Zhang X."/>
            <person name="Li P."/>
            <person name="Qiu J."/>
            <person name="Olsen K.M."/>
            <person name="Qiu Y."/>
        </authorList>
    </citation>
    <scope>NUCLEOTIDE SEQUENCE</scope>
    <source>
        <strain evidence="3">NBL</strain>
    </source>
</reference>
<dbReference type="EMBL" id="JANJYJ010000001">
    <property type="protein sequence ID" value="KAK3229394.1"/>
    <property type="molecule type" value="Genomic_DNA"/>
</dbReference>
<dbReference type="InterPro" id="IPR045040">
    <property type="entry name" value="PORR_fam"/>
</dbReference>
<dbReference type="PANTHER" id="PTHR31476:SF2">
    <property type="entry name" value="UBIQUITIN CARBOXYL-TERMINAL HYDROLASE FAMILY PROTEIN"/>
    <property type="match status" value="1"/>
</dbReference>
<evidence type="ECO:0000313" key="3">
    <source>
        <dbReference type="EMBL" id="KAK3229394.1"/>
    </source>
</evidence>
<evidence type="ECO:0000259" key="2">
    <source>
        <dbReference type="Pfam" id="PF11955"/>
    </source>
</evidence>
<sequence length="119" mass="14028">MIVEKKTLVDQLTHFRKDFGLPNKMRAMILRHLELFYLSLKGLRNTVMLVEVFDNKGVLLEKDGTLVIKEKFMQLVREGKKIKQESKKQRIYVNNLGKYDDGDNEEPNDDDDGFENFFD</sequence>
<protein>
    <recommendedName>
        <fullName evidence="2">PORR domain-containing protein</fullName>
    </recommendedName>
</protein>
<dbReference type="Proteomes" id="UP001281410">
    <property type="component" value="Unassembled WGS sequence"/>
</dbReference>
<keyword evidence="4" id="KW-1185">Reference proteome</keyword>
<dbReference type="PANTHER" id="PTHR31476">
    <property type="entry name" value="PROTEIN WHAT'S THIS FACTOR 1 HOMOLOG, CHLOROPLASTIC"/>
    <property type="match status" value="1"/>
</dbReference>
<feature type="region of interest" description="Disordered" evidence="1">
    <location>
        <begin position="96"/>
        <end position="119"/>
    </location>
</feature>
<dbReference type="AlphaFoldDB" id="A0AAE0B525"/>
<feature type="compositionally biased region" description="Acidic residues" evidence="1">
    <location>
        <begin position="102"/>
        <end position="119"/>
    </location>
</feature>
<proteinExistence type="predicted"/>
<dbReference type="InterPro" id="IPR021099">
    <property type="entry name" value="PORR_domain"/>
</dbReference>
<evidence type="ECO:0000313" key="4">
    <source>
        <dbReference type="Proteomes" id="UP001281410"/>
    </source>
</evidence>
<dbReference type="Pfam" id="PF11955">
    <property type="entry name" value="PORR"/>
    <property type="match status" value="1"/>
</dbReference>